<evidence type="ECO:0000256" key="1">
    <source>
        <dbReference type="ARBA" id="ARBA00012528"/>
    </source>
</evidence>
<keyword evidence="3" id="KW-0812">Transmembrane</keyword>
<reference evidence="5 6" key="1">
    <citation type="submission" date="2018-07" db="EMBL/GenBank/DDBJ databases">
        <title>Genome sequence of Nitratireductor thuwali#1536.</title>
        <authorList>
            <person name="Michoud G."/>
            <person name="Merlino G."/>
            <person name="Sefrji F.O."/>
            <person name="Daffonchio D."/>
        </authorList>
    </citation>
    <scope>NUCLEOTIDE SEQUENCE [LARGE SCALE GENOMIC DNA]</scope>
    <source>
        <strain evidence="6">Nit1536</strain>
    </source>
</reference>
<evidence type="ECO:0000313" key="6">
    <source>
        <dbReference type="Proteomes" id="UP001342418"/>
    </source>
</evidence>
<dbReference type="SMART" id="SM00267">
    <property type="entry name" value="GGDEF"/>
    <property type="match status" value="1"/>
</dbReference>
<evidence type="ECO:0000256" key="2">
    <source>
        <dbReference type="ARBA" id="ARBA00034247"/>
    </source>
</evidence>
<name>A0ABY5MLM4_9HYPH</name>
<dbReference type="Proteomes" id="UP001342418">
    <property type="component" value="Chromosome"/>
</dbReference>
<organism evidence="5 6">
    <name type="scientific">Nitratireductor thuwali</name>
    <dbReference type="NCBI Taxonomy" id="2267699"/>
    <lineage>
        <taxon>Bacteria</taxon>
        <taxon>Pseudomonadati</taxon>
        <taxon>Pseudomonadota</taxon>
        <taxon>Alphaproteobacteria</taxon>
        <taxon>Hyphomicrobiales</taxon>
        <taxon>Phyllobacteriaceae</taxon>
        <taxon>Nitratireductor</taxon>
    </lineage>
</organism>
<dbReference type="PANTHER" id="PTHR45138">
    <property type="entry name" value="REGULATORY COMPONENTS OF SENSORY TRANSDUCTION SYSTEM"/>
    <property type="match status" value="1"/>
</dbReference>
<sequence length="263" mass="28908">MRLPVSLGRAKWSSVAGLTTLGTLGCLAFSVGFDYMLRYFGDPGWSRLALATVVPVVIAGPLWFFIGMKLHDLRSLQKKYADRLMHDGLTGCLNGPVFSSFVEVSIGVNRSNERAAKGALLIIDVDHFRAANERFGHGWGDRALRKLADVIRASVRAGDLVGRVGGQEFGVFLPGASRANAEDVAERIRAAIAELDFGPERERGLLTVSVGAALFEDEVEFEEIFRAASQRMRDAKDAGRNRIEYSYFPSRGAETHQPPRDLH</sequence>
<keyword evidence="5" id="KW-0548">Nucleotidyltransferase</keyword>
<evidence type="ECO:0000259" key="4">
    <source>
        <dbReference type="PROSITE" id="PS50887"/>
    </source>
</evidence>
<comment type="catalytic activity">
    <reaction evidence="2">
        <text>2 GTP = 3',3'-c-di-GMP + 2 diphosphate</text>
        <dbReference type="Rhea" id="RHEA:24898"/>
        <dbReference type="ChEBI" id="CHEBI:33019"/>
        <dbReference type="ChEBI" id="CHEBI:37565"/>
        <dbReference type="ChEBI" id="CHEBI:58805"/>
        <dbReference type="EC" id="2.7.7.65"/>
    </reaction>
</comment>
<dbReference type="PROSITE" id="PS50887">
    <property type="entry name" value="GGDEF"/>
    <property type="match status" value="1"/>
</dbReference>
<dbReference type="NCBIfam" id="TIGR00254">
    <property type="entry name" value="GGDEF"/>
    <property type="match status" value="1"/>
</dbReference>
<dbReference type="PROSITE" id="PS51257">
    <property type="entry name" value="PROKAR_LIPOPROTEIN"/>
    <property type="match status" value="1"/>
</dbReference>
<dbReference type="InterPro" id="IPR050469">
    <property type="entry name" value="Diguanylate_Cyclase"/>
</dbReference>
<dbReference type="Pfam" id="PF00990">
    <property type="entry name" value="GGDEF"/>
    <property type="match status" value="1"/>
</dbReference>
<feature type="transmembrane region" description="Helical" evidence="3">
    <location>
        <begin position="45"/>
        <end position="66"/>
    </location>
</feature>
<feature type="domain" description="GGDEF" evidence="4">
    <location>
        <begin position="116"/>
        <end position="248"/>
    </location>
</feature>
<gene>
    <name evidence="5" type="primary">yedQ_2</name>
    <name evidence="5" type="ORF">NTH_02654</name>
</gene>
<keyword evidence="5" id="KW-0808">Transferase</keyword>
<protein>
    <recommendedName>
        <fullName evidence="1">diguanylate cyclase</fullName>
        <ecNumber evidence="1">2.7.7.65</ecNumber>
    </recommendedName>
</protein>
<evidence type="ECO:0000256" key="3">
    <source>
        <dbReference type="SAM" id="Phobius"/>
    </source>
</evidence>
<feature type="transmembrane region" description="Helical" evidence="3">
    <location>
        <begin position="12"/>
        <end position="33"/>
    </location>
</feature>
<dbReference type="InterPro" id="IPR043128">
    <property type="entry name" value="Rev_trsase/Diguanyl_cyclase"/>
</dbReference>
<dbReference type="SUPFAM" id="SSF55073">
    <property type="entry name" value="Nucleotide cyclase"/>
    <property type="match status" value="1"/>
</dbReference>
<proteinExistence type="predicted"/>
<keyword evidence="3" id="KW-1133">Transmembrane helix</keyword>
<evidence type="ECO:0000313" key="5">
    <source>
        <dbReference type="EMBL" id="UUP18174.1"/>
    </source>
</evidence>
<dbReference type="InterPro" id="IPR029787">
    <property type="entry name" value="Nucleotide_cyclase"/>
</dbReference>
<keyword evidence="6" id="KW-1185">Reference proteome</keyword>
<dbReference type="CDD" id="cd01949">
    <property type="entry name" value="GGDEF"/>
    <property type="match status" value="1"/>
</dbReference>
<dbReference type="InterPro" id="IPR000160">
    <property type="entry name" value="GGDEF_dom"/>
</dbReference>
<accession>A0ABY5MLM4</accession>
<dbReference type="Gene3D" id="3.30.70.270">
    <property type="match status" value="1"/>
</dbReference>
<keyword evidence="3" id="KW-0472">Membrane</keyword>
<dbReference type="EC" id="2.7.7.65" evidence="1"/>
<dbReference type="PANTHER" id="PTHR45138:SF9">
    <property type="entry name" value="DIGUANYLATE CYCLASE DGCM-RELATED"/>
    <property type="match status" value="1"/>
</dbReference>
<dbReference type="GO" id="GO:0052621">
    <property type="term" value="F:diguanylate cyclase activity"/>
    <property type="evidence" value="ECO:0007669"/>
    <property type="project" value="UniProtKB-EC"/>
</dbReference>
<dbReference type="EMBL" id="CP030941">
    <property type="protein sequence ID" value="UUP18174.1"/>
    <property type="molecule type" value="Genomic_DNA"/>
</dbReference>